<protein>
    <submittedName>
        <fullName evidence="1">BrnT family toxin</fullName>
    </submittedName>
</protein>
<dbReference type="InterPro" id="IPR038573">
    <property type="entry name" value="BrnT_sf"/>
</dbReference>
<sequence length="99" mass="11490">MAGEVFDWDETKRRANLAKHGVDFALARRIDLDAADIEVDDRRSYGEVRLIARAEVEDRLYVMVFTYRGETVRVISLRKANDREVLRYEKKTSSDPPDA</sequence>
<name>A0ABY7C3F8_9HYPH</name>
<reference evidence="1" key="1">
    <citation type="submission" date="2022-12" db="EMBL/GenBank/DDBJ databases">
        <title>Jiella pelagia sp. nov., isolated from phosphonate enriched culture of Northwest Pacific surface seawater.</title>
        <authorList>
            <person name="Shin D.Y."/>
            <person name="Hwang C.Y."/>
        </authorList>
    </citation>
    <scope>NUCLEOTIDE SEQUENCE</scope>
    <source>
        <strain evidence="1">HL-NP1</strain>
    </source>
</reference>
<gene>
    <name evidence="1" type="ORF">OH818_11295</name>
</gene>
<dbReference type="Gene3D" id="3.10.450.530">
    <property type="entry name" value="Ribonuclease toxin, BrnT, of type II toxin-antitoxin system"/>
    <property type="match status" value="1"/>
</dbReference>
<dbReference type="RefSeq" id="WP_268883068.1">
    <property type="nucleotide sequence ID" value="NZ_CP114029.1"/>
</dbReference>
<dbReference type="Proteomes" id="UP001164020">
    <property type="component" value="Chromosome"/>
</dbReference>
<proteinExistence type="predicted"/>
<evidence type="ECO:0000313" key="1">
    <source>
        <dbReference type="EMBL" id="WAP70563.1"/>
    </source>
</evidence>
<dbReference type="Pfam" id="PF04365">
    <property type="entry name" value="BrnT_toxin"/>
    <property type="match status" value="1"/>
</dbReference>
<accession>A0ABY7C3F8</accession>
<dbReference type="EMBL" id="CP114029">
    <property type="protein sequence ID" value="WAP70563.1"/>
    <property type="molecule type" value="Genomic_DNA"/>
</dbReference>
<keyword evidence="2" id="KW-1185">Reference proteome</keyword>
<evidence type="ECO:0000313" key="2">
    <source>
        <dbReference type="Proteomes" id="UP001164020"/>
    </source>
</evidence>
<dbReference type="InterPro" id="IPR007460">
    <property type="entry name" value="BrnT_toxin"/>
</dbReference>
<organism evidence="1 2">
    <name type="scientific">Jiella pelagia</name>
    <dbReference type="NCBI Taxonomy" id="2986949"/>
    <lineage>
        <taxon>Bacteria</taxon>
        <taxon>Pseudomonadati</taxon>
        <taxon>Pseudomonadota</taxon>
        <taxon>Alphaproteobacteria</taxon>
        <taxon>Hyphomicrobiales</taxon>
        <taxon>Aurantimonadaceae</taxon>
        <taxon>Jiella</taxon>
    </lineage>
</organism>